<dbReference type="InterPro" id="IPR043129">
    <property type="entry name" value="ATPase_NBD"/>
</dbReference>
<dbReference type="GO" id="GO:0002949">
    <property type="term" value="P:tRNA threonylcarbamoyladenosine modification"/>
    <property type="evidence" value="ECO:0007669"/>
    <property type="project" value="InterPro"/>
</dbReference>
<keyword evidence="3" id="KW-1185">Reference proteome</keyword>
<dbReference type="InterPro" id="IPR022496">
    <property type="entry name" value="T6A_TsaB"/>
</dbReference>
<dbReference type="Proteomes" id="UP000636505">
    <property type="component" value="Unassembled WGS sequence"/>
</dbReference>
<dbReference type="AlphaFoldDB" id="A0A8J7AWZ5"/>
<dbReference type="Gene3D" id="3.30.420.40">
    <property type="match status" value="2"/>
</dbReference>
<dbReference type="Pfam" id="PF00814">
    <property type="entry name" value="TsaD"/>
    <property type="match status" value="1"/>
</dbReference>
<protein>
    <submittedName>
        <fullName evidence="2">tRNA (Adenosine(37)-N6)-threonylcarbamoyltransferase complex dimerization subunit type 1 TsaB</fullName>
    </submittedName>
</protein>
<name>A0A8J7AWZ5_9CYAN</name>
<dbReference type="EMBL" id="JADEXG010000042">
    <property type="protein sequence ID" value="MBE9078903.1"/>
    <property type="molecule type" value="Genomic_DNA"/>
</dbReference>
<proteinExistence type="predicted"/>
<reference evidence="2" key="1">
    <citation type="submission" date="2020-10" db="EMBL/GenBank/DDBJ databases">
        <authorList>
            <person name="Castelo-Branco R."/>
            <person name="Eusebio N."/>
            <person name="Adriana R."/>
            <person name="Vieira A."/>
            <person name="Brugerolle De Fraissinette N."/>
            <person name="Rezende De Castro R."/>
            <person name="Schneider M.P."/>
            <person name="Vasconcelos V."/>
            <person name="Leao P.N."/>
        </authorList>
    </citation>
    <scope>NUCLEOTIDE SEQUENCE</scope>
    <source>
        <strain evidence="2">LEGE 07310</strain>
    </source>
</reference>
<dbReference type="NCBIfam" id="TIGR03725">
    <property type="entry name" value="T6A_YeaZ"/>
    <property type="match status" value="1"/>
</dbReference>
<comment type="caution">
    <text evidence="2">The sequence shown here is derived from an EMBL/GenBank/DDBJ whole genome shotgun (WGS) entry which is preliminary data.</text>
</comment>
<dbReference type="RefSeq" id="WP_193909212.1">
    <property type="nucleotide sequence ID" value="NZ_JADEXG010000042.1"/>
</dbReference>
<organism evidence="2 3">
    <name type="scientific">Vasconcelosia minhoensis LEGE 07310</name>
    <dbReference type="NCBI Taxonomy" id="915328"/>
    <lineage>
        <taxon>Bacteria</taxon>
        <taxon>Bacillati</taxon>
        <taxon>Cyanobacteriota</taxon>
        <taxon>Cyanophyceae</taxon>
        <taxon>Nodosilineales</taxon>
        <taxon>Cymatolegaceae</taxon>
        <taxon>Vasconcelosia</taxon>
        <taxon>Vasconcelosia minhoensis</taxon>
    </lineage>
</organism>
<evidence type="ECO:0000259" key="1">
    <source>
        <dbReference type="Pfam" id="PF00814"/>
    </source>
</evidence>
<accession>A0A8J7AWZ5</accession>
<dbReference type="SUPFAM" id="SSF53067">
    <property type="entry name" value="Actin-like ATPase domain"/>
    <property type="match status" value="2"/>
</dbReference>
<feature type="domain" description="Gcp-like" evidence="1">
    <location>
        <begin position="56"/>
        <end position="156"/>
    </location>
</feature>
<evidence type="ECO:0000313" key="2">
    <source>
        <dbReference type="EMBL" id="MBE9078903.1"/>
    </source>
</evidence>
<evidence type="ECO:0000313" key="3">
    <source>
        <dbReference type="Proteomes" id="UP000636505"/>
    </source>
</evidence>
<gene>
    <name evidence="2" type="primary">tsaB</name>
    <name evidence="2" type="ORF">IQ241_16655</name>
</gene>
<dbReference type="InterPro" id="IPR000905">
    <property type="entry name" value="Gcp-like_dom"/>
</dbReference>
<sequence>MLGLALHTASPDLGLALKSFEDQTSAVSREQVWGLGRDLSTQMQLKLMEFIQPYRWTDLAFLAVAQGPGGFTGTRLGVVTARTLAQQLQIPLYGISTLAAVALARSAAGPGDIAVQMPARRGDLFGAIYRRTALGDLETVIADTIYPAADWLAKLAAWDRPLQTIETVTGEGLGDTAMALLDQAYSQWQQGQRPAWSAVLPFYGQHPVTD</sequence>